<organism evidence="7 8">
    <name type="scientific">Candidatus Nealsonbacteria bacterium CG08_land_8_20_14_0_20_43_11</name>
    <dbReference type="NCBI Taxonomy" id="1974706"/>
    <lineage>
        <taxon>Bacteria</taxon>
        <taxon>Candidatus Nealsoniibacteriota</taxon>
    </lineage>
</organism>
<keyword evidence="3" id="KW-0067">ATP-binding</keyword>
<dbReference type="Pfam" id="PF02875">
    <property type="entry name" value="Mur_ligase_C"/>
    <property type="match status" value="1"/>
</dbReference>
<evidence type="ECO:0000256" key="1">
    <source>
        <dbReference type="ARBA" id="ARBA00022598"/>
    </source>
</evidence>
<name>A0A2M6T0R1_9BACT</name>
<dbReference type="GO" id="GO:0016881">
    <property type="term" value="F:acid-amino acid ligase activity"/>
    <property type="evidence" value="ECO:0007669"/>
    <property type="project" value="InterPro"/>
</dbReference>
<evidence type="ECO:0000256" key="4">
    <source>
        <dbReference type="SAM" id="Phobius"/>
    </source>
</evidence>
<feature type="domain" description="Mur ligase C-terminal" evidence="5">
    <location>
        <begin position="428"/>
        <end position="544"/>
    </location>
</feature>
<dbReference type="AlphaFoldDB" id="A0A2M6T0R1"/>
<dbReference type="Gene3D" id="3.90.190.20">
    <property type="entry name" value="Mur ligase, C-terminal domain"/>
    <property type="match status" value="1"/>
</dbReference>
<proteinExistence type="predicted"/>
<dbReference type="InterPro" id="IPR036615">
    <property type="entry name" value="Mur_ligase_C_dom_sf"/>
</dbReference>
<feature type="transmembrane region" description="Helical" evidence="4">
    <location>
        <begin position="45"/>
        <end position="64"/>
    </location>
</feature>
<keyword evidence="4" id="KW-0812">Transmembrane</keyword>
<dbReference type="InterPro" id="IPR013221">
    <property type="entry name" value="Mur_ligase_cen"/>
</dbReference>
<evidence type="ECO:0000259" key="6">
    <source>
        <dbReference type="Pfam" id="PF08245"/>
    </source>
</evidence>
<feature type="transmembrane region" description="Helical" evidence="4">
    <location>
        <begin position="84"/>
        <end position="107"/>
    </location>
</feature>
<dbReference type="GO" id="GO:0005524">
    <property type="term" value="F:ATP binding"/>
    <property type="evidence" value="ECO:0007669"/>
    <property type="project" value="UniProtKB-KW"/>
</dbReference>
<comment type="caution">
    <text evidence="7">The sequence shown here is derived from an EMBL/GenBank/DDBJ whole genome shotgun (WGS) entry which is preliminary data.</text>
</comment>
<evidence type="ECO:0000313" key="7">
    <source>
        <dbReference type="EMBL" id="PIS38774.1"/>
    </source>
</evidence>
<dbReference type="InterPro" id="IPR036565">
    <property type="entry name" value="Mur-like_cat_sf"/>
</dbReference>
<dbReference type="SUPFAM" id="SSF53623">
    <property type="entry name" value="MurD-like peptide ligases, catalytic domain"/>
    <property type="match status" value="1"/>
</dbReference>
<feature type="domain" description="Mur ligase central" evidence="6">
    <location>
        <begin position="208"/>
        <end position="401"/>
    </location>
</feature>
<keyword evidence="4" id="KW-1133">Transmembrane helix</keyword>
<dbReference type="InterPro" id="IPR051046">
    <property type="entry name" value="MurCDEF_CellWall_CoF430Synth"/>
</dbReference>
<dbReference type="PANTHER" id="PTHR43024:SF1">
    <property type="entry name" value="UDP-N-ACETYLMURAMOYL-TRIPEPTIDE--D-ALANYL-D-ALANINE LIGASE"/>
    <property type="match status" value="1"/>
</dbReference>
<dbReference type="InterPro" id="IPR004101">
    <property type="entry name" value="Mur_ligase_C"/>
</dbReference>
<reference evidence="8" key="1">
    <citation type="submission" date="2017-09" db="EMBL/GenBank/DDBJ databases">
        <title>Depth-based differentiation of microbial function through sediment-hosted aquifers and enrichment of novel symbionts in the deep terrestrial subsurface.</title>
        <authorList>
            <person name="Probst A.J."/>
            <person name="Ladd B."/>
            <person name="Jarett J.K."/>
            <person name="Geller-Mcgrath D.E."/>
            <person name="Sieber C.M.K."/>
            <person name="Emerson J.B."/>
            <person name="Anantharaman K."/>
            <person name="Thomas B.C."/>
            <person name="Malmstrom R."/>
            <person name="Stieglmeier M."/>
            <person name="Klingl A."/>
            <person name="Woyke T."/>
            <person name="Ryan C.M."/>
            <person name="Banfield J.F."/>
        </authorList>
    </citation>
    <scope>NUCLEOTIDE SEQUENCE [LARGE SCALE GENOMIC DNA]</scope>
</reference>
<protein>
    <submittedName>
        <fullName evidence="7">Uncharacterized protein</fullName>
    </submittedName>
</protein>
<dbReference type="PANTHER" id="PTHR43024">
    <property type="entry name" value="UDP-N-ACETYLMURAMOYL-TRIPEPTIDE--D-ALANYL-D-ALANINE LIGASE"/>
    <property type="match status" value="1"/>
</dbReference>
<sequence length="559" mass="62949">MITALSIVWLFCSLKAILFWLYLWQLKEYHWGRFRAHFRTLRGRLILLNKTLAIKLFFIIGYLATPLIARISLLIPFDPTLYPIYLSFFLFLFYFFGAAKTVYGFLSGTLIRPVFTKKAIFLFLLASGLFALAPFLFYSLLNRIPAKCSANFAGCFAQTVLLIDILSPLIVSLIVLFFQPFTALWRNYVIYQAKKKRASFKKLIAIGITGSYGKTSVKEFLYEILSRRFNVLKTEAHQNAEIGISRCILERLNSQQEIFIAEMGAYNCGGIRLLAGIVQPKIGILTGISEQHLDTFGSQENIIRTKFELIESLPEEGTAILNGDDANIKDQILNIKNYNLKVKNIKFCATESRNDIWAENIAVERERISFRAKTTGGEEADFQVNLLGRQNVINILLATQCAKELGMSLKEISEAARNINPKQSGITLIKGRDGLNVLDSTYSANSQSIIAHLDYLALWPGKKAIIMPSLIELGTASEAVHQKIGKKIAEVCDLAIITTFDGLKALRQGAAEVKDNFPITYSENSEETIKIIKDNFKEGDIVLLESRVPEKIINYLEGK</sequence>
<keyword evidence="1" id="KW-0436">Ligase</keyword>
<dbReference type="Gene3D" id="3.40.1190.10">
    <property type="entry name" value="Mur-like, catalytic domain"/>
    <property type="match status" value="1"/>
</dbReference>
<keyword evidence="2" id="KW-0547">Nucleotide-binding</keyword>
<dbReference type="Pfam" id="PF08245">
    <property type="entry name" value="Mur_ligase_M"/>
    <property type="match status" value="1"/>
</dbReference>
<evidence type="ECO:0000313" key="8">
    <source>
        <dbReference type="Proteomes" id="UP000229390"/>
    </source>
</evidence>
<dbReference type="EMBL" id="PEYE01000034">
    <property type="protein sequence ID" value="PIS38774.1"/>
    <property type="molecule type" value="Genomic_DNA"/>
</dbReference>
<feature type="transmembrane region" description="Helical" evidence="4">
    <location>
        <begin position="119"/>
        <end position="141"/>
    </location>
</feature>
<evidence type="ECO:0000256" key="3">
    <source>
        <dbReference type="ARBA" id="ARBA00022840"/>
    </source>
</evidence>
<keyword evidence="4" id="KW-0472">Membrane</keyword>
<feature type="transmembrane region" description="Helical" evidence="4">
    <location>
        <begin position="161"/>
        <end position="185"/>
    </location>
</feature>
<accession>A0A2M6T0R1</accession>
<evidence type="ECO:0000256" key="2">
    <source>
        <dbReference type="ARBA" id="ARBA00022741"/>
    </source>
</evidence>
<dbReference type="Proteomes" id="UP000229390">
    <property type="component" value="Unassembled WGS sequence"/>
</dbReference>
<gene>
    <name evidence="7" type="ORF">COT34_01940</name>
</gene>
<evidence type="ECO:0000259" key="5">
    <source>
        <dbReference type="Pfam" id="PF02875"/>
    </source>
</evidence>
<feature type="transmembrane region" description="Helical" evidence="4">
    <location>
        <begin position="6"/>
        <end position="24"/>
    </location>
</feature>
<dbReference type="SUPFAM" id="SSF53244">
    <property type="entry name" value="MurD-like peptide ligases, peptide-binding domain"/>
    <property type="match status" value="1"/>
</dbReference>